<accession>A0ABD3AM09</accession>
<evidence type="ECO:0000313" key="2">
    <source>
        <dbReference type="EMBL" id="KAL3532192.1"/>
    </source>
</evidence>
<dbReference type="PANTHER" id="PTHR35722">
    <property type="entry name" value="MAL D 1-ASSOCIATED PROTEIN"/>
    <property type="match status" value="1"/>
</dbReference>
<dbReference type="InterPro" id="IPR053346">
    <property type="entry name" value="Fra_a_1-associated"/>
</dbReference>
<protein>
    <recommendedName>
        <fullName evidence="4">Mal d 1-associated protein</fullName>
    </recommendedName>
</protein>
<feature type="compositionally biased region" description="Low complexity" evidence="1">
    <location>
        <begin position="19"/>
        <end position="40"/>
    </location>
</feature>
<sequence length="198" mass="21836">MGWIWTDDDAGAGDTKAHSSFSSSGDASDFRISSSSSDDLCSTRKVVKTQCRSEEVEPGKFLRKCQKTEEIFKDCVGRPTELMQSNKEYTEEDVTGQMGKGSLSLDHAEDFNFPGLSRDIEALARSFLGTFDRVFDAAEEMKNGFFTVFGTPHIYDSDSSSAAKRESIPIDEYHPKEVLPESSKSDGDVDLSGLARDI</sequence>
<dbReference type="AlphaFoldDB" id="A0ABD3AM09"/>
<evidence type="ECO:0008006" key="4">
    <source>
        <dbReference type="Google" id="ProtNLM"/>
    </source>
</evidence>
<organism evidence="2 3">
    <name type="scientific">Cinchona calisaya</name>
    <dbReference type="NCBI Taxonomy" id="153742"/>
    <lineage>
        <taxon>Eukaryota</taxon>
        <taxon>Viridiplantae</taxon>
        <taxon>Streptophyta</taxon>
        <taxon>Embryophyta</taxon>
        <taxon>Tracheophyta</taxon>
        <taxon>Spermatophyta</taxon>
        <taxon>Magnoliopsida</taxon>
        <taxon>eudicotyledons</taxon>
        <taxon>Gunneridae</taxon>
        <taxon>Pentapetalae</taxon>
        <taxon>asterids</taxon>
        <taxon>lamiids</taxon>
        <taxon>Gentianales</taxon>
        <taxon>Rubiaceae</taxon>
        <taxon>Cinchonoideae</taxon>
        <taxon>Cinchoneae</taxon>
        <taxon>Cinchona</taxon>
    </lineage>
</organism>
<feature type="compositionally biased region" description="Acidic residues" evidence="1">
    <location>
        <begin position="1"/>
        <end position="11"/>
    </location>
</feature>
<dbReference type="PANTHER" id="PTHR35722:SF1">
    <property type="entry name" value="MAL D 1-ASSOCIATED PROTEIN"/>
    <property type="match status" value="1"/>
</dbReference>
<gene>
    <name evidence="2" type="ORF">ACH5RR_005713</name>
</gene>
<dbReference type="EMBL" id="JBJUIK010000003">
    <property type="protein sequence ID" value="KAL3532192.1"/>
    <property type="molecule type" value="Genomic_DNA"/>
</dbReference>
<keyword evidence="3" id="KW-1185">Reference proteome</keyword>
<comment type="caution">
    <text evidence="2">The sequence shown here is derived from an EMBL/GenBank/DDBJ whole genome shotgun (WGS) entry which is preliminary data.</text>
</comment>
<reference evidence="2 3" key="1">
    <citation type="submission" date="2024-11" db="EMBL/GenBank/DDBJ databases">
        <title>A near-complete genome assembly of Cinchona calisaya.</title>
        <authorList>
            <person name="Lian D.C."/>
            <person name="Zhao X.W."/>
            <person name="Wei L."/>
        </authorList>
    </citation>
    <scope>NUCLEOTIDE SEQUENCE [LARGE SCALE GENOMIC DNA]</scope>
    <source>
        <tissue evidence="2">Nenye</tissue>
    </source>
</reference>
<evidence type="ECO:0000256" key="1">
    <source>
        <dbReference type="SAM" id="MobiDB-lite"/>
    </source>
</evidence>
<feature type="region of interest" description="Disordered" evidence="1">
    <location>
        <begin position="157"/>
        <end position="198"/>
    </location>
</feature>
<feature type="compositionally biased region" description="Basic and acidic residues" evidence="1">
    <location>
        <begin position="163"/>
        <end position="187"/>
    </location>
</feature>
<proteinExistence type="predicted"/>
<evidence type="ECO:0000313" key="3">
    <source>
        <dbReference type="Proteomes" id="UP001630127"/>
    </source>
</evidence>
<dbReference type="Proteomes" id="UP001630127">
    <property type="component" value="Unassembled WGS sequence"/>
</dbReference>
<name>A0ABD3AM09_9GENT</name>
<feature type="region of interest" description="Disordered" evidence="1">
    <location>
        <begin position="1"/>
        <end position="40"/>
    </location>
</feature>